<feature type="compositionally biased region" description="Polar residues" evidence="1">
    <location>
        <begin position="139"/>
        <end position="148"/>
    </location>
</feature>
<gene>
    <name evidence="3" type="ORF">B0H66DRAFT_637859</name>
</gene>
<dbReference type="EMBL" id="JAUEDM010000002">
    <property type="protein sequence ID" value="KAK3326609.1"/>
    <property type="molecule type" value="Genomic_DNA"/>
</dbReference>
<evidence type="ECO:0000256" key="1">
    <source>
        <dbReference type="SAM" id="MobiDB-lite"/>
    </source>
</evidence>
<reference evidence="3" key="2">
    <citation type="submission" date="2023-06" db="EMBL/GenBank/DDBJ databases">
        <authorList>
            <consortium name="Lawrence Berkeley National Laboratory"/>
            <person name="Haridas S."/>
            <person name="Hensen N."/>
            <person name="Bonometti L."/>
            <person name="Westerberg I."/>
            <person name="Brannstrom I.O."/>
            <person name="Guillou S."/>
            <person name="Cros-Aarteil S."/>
            <person name="Calhoun S."/>
            <person name="Kuo A."/>
            <person name="Mondo S."/>
            <person name="Pangilinan J."/>
            <person name="Riley R."/>
            <person name="Labutti K."/>
            <person name="Andreopoulos B."/>
            <person name="Lipzen A."/>
            <person name="Chen C."/>
            <person name="Yanf M."/>
            <person name="Daum C."/>
            <person name="Ng V."/>
            <person name="Clum A."/>
            <person name="Steindorff A."/>
            <person name="Ohm R."/>
            <person name="Martin F."/>
            <person name="Silar P."/>
            <person name="Natvig D."/>
            <person name="Lalanne C."/>
            <person name="Gautier V."/>
            <person name="Ament-Velasquez S.L."/>
            <person name="Kruys A."/>
            <person name="Hutchinson M.I."/>
            <person name="Powell A.J."/>
            <person name="Barry K."/>
            <person name="Miller A.N."/>
            <person name="Grigoriev I.V."/>
            <person name="Debuchy R."/>
            <person name="Gladieux P."/>
            <person name="Thoren M.H."/>
            <person name="Johannesson H."/>
        </authorList>
    </citation>
    <scope>NUCLEOTIDE SEQUENCE</scope>
    <source>
        <strain evidence="3">CBS 118394</strain>
    </source>
</reference>
<name>A0AAE0IKB4_9PEZI</name>
<feature type="transmembrane region" description="Helical" evidence="2">
    <location>
        <begin position="33"/>
        <end position="57"/>
    </location>
</feature>
<evidence type="ECO:0000313" key="4">
    <source>
        <dbReference type="Proteomes" id="UP001283341"/>
    </source>
</evidence>
<feature type="compositionally biased region" description="Low complexity" evidence="1">
    <location>
        <begin position="177"/>
        <end position="193"/>
    </location>
</feature>
<feature type="region of interest" description="Disordered" evidence="1">
    <location>
        <begin position="125"/>
        <end position="193"/>
    </location>
</feature>
<protein>
    <submittedName>
        <fullName evidence="3">Uncharacterized protein</fullName>
    </submittedName>
</protein>
<keyword evidence="2" id="KW-1133">Transmembrane helix</keyword>
<evidence type="ECO:0000256" key="2">
    <source>
        <dbReference type="SAM" id="Phobius"/>
    </source>
</evidence>
<accession>A0AAE0IKB4</accession>
<dbReference type="Proteomes" id="UP001283341">
    <property type="component" value="Unassembled WGS sequence"/>
</dbReference>
<keyword evidence="2" id="KW-0812">Transmembrane</keyword>
<evidence type="ECO:0000313" key="3">
    <source>
        <dbReference type="EMBL" id="KAK3326609.1"/>
    </source>
</evidence>
<keyword evidence="4" id="KW-1185">Reference proteome</keyword>
<sequence length="193" mass="21198">MSSRCLALKLGEFTMTHSTNLSEIDGLRPSHSVVVALVIALGVMMLSITGILMWQYWNLYDPEPQHETYYHGGYISFPSGVLLGIPNNHIQDKESSKGSEDYAGGPYRKYAIIRTGSWSNPEAEHFKDVEDNSVRPSVMETSKSQGSINEAPLLWSADAETSTGKKEREAGYRSLKSSSSSSSSSSSPSSFYL</sequence>
<organism evidence="3 4">
    <name type="scientific">Apodospora peruviana</name>
    <dbReference type="NCBI Taxonomy" id="516989"/>
    <lineage>
        <taxon>Eukaryota</taxon>
        <taxon>Fungi</taxon>
        <taxon>Dikarya</taxon>
        <taxon>Ascomycota</taxon>
        <taxon>Pezizomycotina</taxon>
        <taxon>Sordariomycetes</taxon>
        <taxon>Sordariomycetidae</taxon>
        <taxon>Sordariales</taxon>
        <taxon>Lasiosphaeriaceae</taxon>
        <taxon>Apodospora</taxon>
    </lineage>
</organism>
<reference evidence="3" key="1">
    <citation type="journal article" date="2023" name="Mol. Phylogenet. Evol.">
        <title>Genome-scale phylogeny and comparative genomics of the fungal order Sordariales.</title>
        <authorList>
            <person name="Hensen N."/>
            <person name="Bonometti L."/>
            <person name="Westerberg I."/>
            <person name="Brannstrom I.O."/>
            <person name="Guillou S."/>
            <person name="Cros-Aarteil S."/>
            <person name="Calhoun S."/>
            <person name="Haridas S."/>
            <person name="Kuo A."/>
            <person name="Mondo S."/>
            <person name="Pangilinan J."/>
            <person name="Riley R."/>
            <person name="LaButti K."/>
            <person name="Andreopoulos B."/>
            <person name="Lipzen A."/>
            <person name="Chen C."/>
            <person name="Yan M."/>
            <person name="Daum C."/>
            <person name="Ng V."/>
            <person name="Clum A."/>
            <person name="Steindorff A."/>
            <person name="Ohm R.A."/>
            <person name="Martin F."/>
            <person name="Silar P."/>
            <person name="Natvig D.O."/>
            <person name="Lalanne C."/>
            <person name="Gautier V."/>
            <person name="Ament-Velasquez S.L."/>
            <person name="Kruys A."/>
            <person name="Hutchinson M.I."/>
            <person name="Powell A.J."/>
            <person name="Barry K."/>
            <person name="Miller A.N."/>
            <person name="Grigoriev I.V."/>
            <person name="Debuchy R."/>
            <person name="Gladieux P."/>
            <person name="Hiltunen Thoren M."/>
            <person name="Johannesson H."/>
        </authorList>
    </citation>
    <scope>NUCLEOTIDE SEQUENCE</scope>
    <source>
        <strain evidence="3">CBS 118394</strain>
    </source>
</reference>
<dbReference type="AlphaFoldDB" id="A0AAE0IKB4"/>
<comment type="caution">
    <text evidence="3">The sequence shown here is derived from an EMBL/GenBank/DDBJ whole genome shotgun (WGS) entry which is preliminary data.</text>
</comment>
<proteinExistence type="predicted"/>
<keyword evidence="2" id="KW-0472">Membrane</keyword>